<name>A0A5B8I0I3_9STRA</name>
<keyword evidence="2" id="KW-0496">Mitochondrion</keyword>
<evidence type="ECO:0000256" key="1">
    <source>
        <dbReference type="ARBA" id="ARBA00008889"/>
    </source>
</evidence>
<geneLocation type="mitochondrion" evidence="2"/>
<evidence type="ECO:0000313" key="2">
    <source>
        <dbReference type="EMBL" id="QDX17607.1"/>
    </source>
</evidence>
<dbReference type="GeneID" id="41663685"/>
<protein>
    <submittedName>
        <fullName evidence="2">Uncharacterized protein</fullName>
    </submittedName>
</protein>
<organism evidence="2">
    <name type="scientific">Haslea nusantara</name>
    <dbReference type="NCBI Taxonomy" id="2600302"/>
    <lineage>
        <taxon>Eukaryota</taxon>
        <taxon>Sar</taxon>
        <taxon>Stramenopiles</taxon>
        <taxon>Ochrophyta</taxon>
        <taxon>Bacillariophyta</taxon>
        <taxon>Bacillariophyceae</taxon>
        <taxon>Bacillariophycidae</taxon>
        <taxon>Naviculales</taxon>
        <taxon>Naviculaceae</taxon>
        <taxon>Haslea</taxon>
    </lineage>
</organism>
<dbReference type="EMBL" id="MH681882">
    <property type="protein sequence ID" value="QDX17607.1"/>
    <property type="molecule type" value="Genomic_DNA"/>
</dbReference>
<dbReference type="Gene3D" id="3.30.70.1730">
    <property type="match status" value="1"/>
</dbReference>
<comment type="similarity">
    <text evidence="1">Belongs to the universal ribosomal protein uL10 family.</text>
</comment>
<reference evidence="2" key="1">
    <citation type="journal article" date="2019" name="Plant Ecol Evol">
        <title>Haslea nusantara (Bacillariophyceae), a new blue diatom from the Java Sea, Indonesia: morphology, biometry and molecular characterization.</title>
        <authorList>
            <person name="Prasetiya F.S."/>
            <person name="Gastineau R."/>
            <person name="Poulin M."/>
            <person name="Lemieux C."/>
            <person name="Turmel M."/>
            <person name="Syakti A.D."/>
            <person name="Hardivillier Y."/>
            <person name="Widowati I."/>
            <person name="Risjani Y."/>
            <person name="Iskandar I."/>
            <person name="Subroto T."/>
            <person name="Falaise C."/>
            <person name="Arsad S."/>
            <person name="Safitri I."/>
            <person name="Mouget J.-L."/>
            <person name="Leignel V."/>
        </authorList>
    </citation>
    <scope>NUCLEOTIDE SEQUENCE</scope>
</reference>
<dbReference type="RefSeq" id="YP_009688006.1">
    <property type="nucleotide sequence ID" value="NC_044492.1"/>
</dbReference>
<dbReference type="SUPFAM" id="SSF160369">
    <property type="entry name" value="Ribosomal protein L10-like"/>
    <property type="match status" value="1"/>
</dbReference>
<sequence>MHFEFRDYQFLKIKQYLKEKFLLFSNGANQTSTHWLAVEQSLHRSNLKYYKVYNKIALKVVNKSIYTNIGQLIKGTFFFLKLEKNLPLVTKKKLFKELETIFFTLLSIKLNNKIYSIAQIKKIKSLKYKSNMALFYQFLLANLKGVYGITYKKISKQCDLNT</sequence>
<accession>A0A5B8I0I3</accession>
<gene>
    <name evidence="2" type="primary">orf162</name>
</gene>
<proteinExistence type="inferred from homology"/>
<dbReference type="AlphaFoldDB" id="A0A5B8I0I3"/>
<dbReference type="InterPro" id="IPR043141">
    <property type="entry name" value="Ribosomal_uL10-like_sf"/>
</dbReference>